<dbReference type="RefSeq" id="WP_284243083.1">
    <property type="nucleotide sequence ID" value="NZ_BSST01000001.1"/>
</dbReference>
<protein>
    <submittedName>
        <fullName evidence="2">Protein TolA</fullName>
    </submittedName>
</protein>
<evidence type="ECO:0000313" key="3">
    <source>
        <dbReference type="Proteomes" id="UP001157186"/>
    </source>
</evidence>
<accession>A0ABQ6GML9</accession>
<sequence>MGSTFSKALTYSVTLHVTLLLILLFGDFSAAPPKPTPSATQVKPIQAVVVDRKKIDDQVNKLKKQKADEAKRLKAIEEQAAAAKRRRAKEEQRLKTLEQQRKKKERERKAADAAAAKARAKAVAAEKLRKQKEREKQAAEKAAAEAKAKRLKEQKAAEKAEKLRKKKAAEKKRKEREARERAEQQRLLEQQLAEEMASRQQARNQQITSEIGKYTALITRVIQSKLLTDKATMEGKSCNLTIKLAPSGFVISVQAGKGDRVVCDAARNAVNKAGTLPVSKDPEVFEKMRTISLTVVPEF</sequence>
<feature type="compositionally biased region" description="Basic and acidic residues" evidence="1">
    <location>
        <begin position="88"/>
        <end position="100"/>
    </location>
</feature>
<feature type="compositionally biased region" description="Basic and acidic residues" evidence="1">
    <location>
        <begin position="175"/>
        <end position="184"/>
    </location>
</feature>
<gene>
    <name evidence="2" type="primary">tolA</name>
    <name evidence="2" type="ORF">tinsulaeT_05780</name>
</gene>
<reference evidence="2 3" key="1">
    <citation type="submission" date="2023-03" db="EMBL/GenBank/DDBJ databases">
        <title>Draft genome sequence of Thalassotalea insulae KCTC 62186T.</title>
        <authorList>
            <person name="Sawabe T."/>
        </authorList>
    </citation>
    <scope>NUCLEOTIDE SEQUENCE [LARGE SCALE GENOMIC DNA]</scope>
    <source>
        <strain evidence="2 3">KCTC 62186</strain>
    </source>
</reference>
<evidence type="ECO:0000256" key="1">
    <source>
        <dbReference type="SAM" id="MobiDB-lite"/>
    </source>
</evidence>
<feature type="compositionally biased region" description="Basic residues" evidence="1">
    <location>
        <begin position="162"/>
        <end position="174"/>
    </location>
</feature>
<dbReference type="EMBL" id="BSST01000001">
    <property type="protein sequence ID" value="GLX77238.1"/>
    <property type="molecule type" value="Genomic_DNA"/>
</dbReference>
<dbReference type="Gene3D" id="3.30.1150.10">
    <property type="match status" value="1"/>
</dbReference>
<feature type="compositionally biased region" description="Basic and acidic residues" evidence="1">
    <location>
        <begin position="124"/>
        <end position="161"/>
    </location>
</feature>
<feature type="region of interest" description="Disordered" evidence="1">
    <location>
        <begin position="121"/>
        <end position="184"/>
    </location>
</feature>
<dbReference type="Pfam" id="PF06519">
    <property type="entry name" value="TolA"/>
    <property type="match status" value="1"/>
</dbReference>
<organism evidence="2 3">
    <name type="scientific">Thalassotalea insulae</name>
    <dbReference type="NCBI Taxonomy" id="2056778"/>
    <lineage>
        <taxon>Bacteria</taxon>
        <taxon>Pseudomonadati</taxon>
        <taxon>Pseudomonadota</taxon>
        <taxon>Gammaproteobacteria</taxon>
        <taxon>Alteromonadales</taxon>
        <taxon>Colwelliaceae</taxon>
        <taxon>Thalassotalea</taxon>
    </lineage>
</organism>
<evidence type="ECO:0000313" key="2">
    <source>
        <dbReference type="EMBL" id="GLX77238.1"/>
    </source>
</evidence>
<feature type="region of interest" description="Disordered" evidence="1">
    <location>
        <begin position="80"/>
        <end position="109"/>
    </location>
</feature>
<comment type="caution">
    <text evidence="2">The sequence shown here is derived from an EMBL/GenBank/DDBJ whole genome shotgun (WGS) entry which is preliminary data.</text>
</comment>
<dbReference type="Proteomes" id="UP001157186">
    <property type="component" value="Unassembled WGS sequence"/>
</dbReference>
<dbReference type="InterPro" id="IPR014161">
    <property type="entry name" value="Tol-Pal_TolA"/>
</dbReference>
<keyword evidence="3" id="KW-1185">Reference proteome</keyword>
<name>A0ABQ6GML9_9GAMM</name>
<dbReference type="NCBIfam" id="TIGR02794">
    <property type="entry name" value="tolA_full"/>
    <property type="match status" value="1"/>
</dbReference>
<proteinExistence type="predicted"/>
<dbReference type="SUPFAM" id="SSF74653">
    <property type="entry name" value="TolA/TonB C-terminal domain"/>
    <property type="match status" value="1"/>
</dbReference>